<feature type="transmembrane region" description="Helical" evidence="1">
    <location>
        <begin position="148"/>
        <end position="166"/>
    </location>
</feature>
<reference evidence="2 3" key="1">
    <citation type="submission" date="2021-06" db="EMBL/GenBank/DDBJ databases">
        <authorList>
            <person name="Sun Q."/>
            <person name="Li D."/>
        </authorList>
    </citation>
    <scope>NUCLEOTIDE SEQUENCE [LARGE SCALE GENOMIC DNA]</scope>
    <source>
        <strain evidence="2 3">MSJ-5</strain>
    </source>
</reference>
<dbReference type="Pfam" id="PF06197">
    <property type="entry name" value="DUF998"/>
    <property type="match status" value="1"/>
</dbReference>
<feature type="transmembrane region" description="Helical" evidence="1">
    <location>
        <begin position="112"/>
        <end position="133"/>
    </location>
</feature>
<name>A0ABS6G659_9FIRM</name>
<gene>
    <name evidence="2" type="ORF">KQI88_15710</name>
</gene>
<comment type="caution">
    <text evidence="2">The sequence shown here is derived from an EMBL/GenBank/DDBJ whole genome shotgun (WGS) entry which is preliminary data.</text>
</comment>
<protein>
    <submittedName>
        <fullName evidence="2">DUF998 domain-containing protein</fullName>
    </submittedName>
</protein>
<keyword evidence="1" id="KW-0472">Membrane</keyword>
<feature type="transmembrane region" description="Helical" evidence="1">
    <location>
        <begin position="44"/>
        <end position="69"/>
    </location>
</feature>
<dbReference type="InterPro" id="IPR009339">
    <property type="entry name" value="DUF998"/>
</dbReference>
<evidence type="ECO:0000313" key="3">
    <source>
        <dbReference type="Proteomes" id="UP000779508"/>
    </source>
</evidence>
<evidence type="ECO:0000313" key="2">
    <source>
        <dbReference type="EMBL" id="MBU5677864.1"/>
    </source>
</evidence>
<sequence>MSLLGNKNYPLHIIYNIWLVLAGILFLLSAVNLYILFAPISKTLAICLTVSLAVYAIGACILSGLFSVGITKKLMTMPEKIHGYGSVIGFFVLLFAPLILSCMLFKMRDVTFAVIALLCFFLAVRSFALFIMADKTRFLGAFIENEGIWQRLCLLFVYLPFTVLSIRQLI</sequence>
<proteinExistence type="predicted"/>
<keyword evidence="1" id="KW-0812">Transmembrane</keyword>
<keyword evidence="3" id="KW-1185">Reference proteome</keyword>
<accession>A0ABS6G659</accession>
<evidence type="ECO:0000256" key="1">
    <source>
        <dbReference type="SAM" id="Phobius"/>
    </source>
</evidence>
<organism evidence="2 3">
    <name type="scientific">Alkaliphilus flagellatus</name>
    <dbReference type="NCBI Taxonomy" id="2841507"/>
    <lineage>
        <taxon>Bacteria</taxon>
        <taxon>Bacillati</taxon>
        <taxon>Bacillota</taxon>
        <taxon>Clostridia</taxon>
        <taxon>Peptostreptococcales</taxon>
        <taxon>Natronincolaceae</taxon>
        <taxon>Alkaliphilus</taxon>
    </lineage>
</organism>
<keyword evidence="1" id="KW-1133">Transmembrane helix</keyword>
<dbReference type="Proteomes" id="UP000779508">
    <property type="component" value="Unassembled WGS sequence"/>
</dbReference>
<dbReference type="EMBL" id="JAHLQK010000006">
    <property type="protein sequence ID" value="MBU5677864.1"/>
    <property type="molecule type" value="Genomic_DNA"/>
</dbReference>
<feature type="transmembrane region" description="Helical" evidence="1">
    <location>
        <begin position="81"/>
        <end position="105"/>
    </location>
</feature>
<feature type="transmembrane region" description="Helical" evidence="1">
    <location>
        <begin position="12"/>
        <end position="37"/>
    </location>
</feature>